<dbReference type="PROSITE" id="PS00888">
    <property type="entry name" value="CNMP_BINDING_1"/>
    <property type="match status" value="1"/>
</dbReference>
<sequence length="271" mass="29227">MSNPVSPIPSLQPMGPAPLPVWTRFLPAGQVVVREGDTGASMFVILEGKVAVCREPTHRREARMLAMLNAGDFFGELALMTHCPRMASVVTVERTVVRELSLNGLAVAGARHGVEAPVVAMRCRERLLADALRSSPLLSGLSPGLWAQLGGALEPYSVGVGETLLSRGHPGDALYILLRGRCGVFHTHGDGRITAYPDMTEGDIFGEVSLLRGRLATATVTARTSCTMLRLDQTVFRKLFWGQAEIRRALVSLGLERMHRTMGVISSSTEG</sequence>
<dbReference type="PRINTS" id="PR00103">
    <property type="entry name" value="CAMPKINASE"/>
</dbReference>
<dbReference type="KEGG" id="msd:MYSTI_04303"/>
<dbReference type="HOGENOM" id="CLU_936000_0_0_7"/>
<feature type="domain" description="Cyclic nucleotide-binding" evidence="1">
    <location>
        <begin position="25"/>
        <end position="101"/>
    </location>
</feature>
<dbReference type="InterPro" id="IPR014710">
    <property type="entry name" value="RmlC-like_jellyroll"/>
</dbReference>
<evidence type="ECO:0000313" key="2">
    <source>
        <dbReference type="EMBL" id="AGC45601.1"/>
    </source>
</evidence>
<dbReference type="PANTHER" id="PTHR23011:SF28">
    <property type="entry name" value="CYCLIC NUCLEOTIDE-BINDING DOMAIN CONTAINING PROTEIN"/>
    <property type="match status" value="1"/>
</dbReference>
<proteinExistence type="predicted"/>
<reference evidence="2 3" key="1">
    <citation type="journal article" date="2013" name="Genome Announc.">
        <title>Complete genome sequence of Myxococcus stipitatus strain DSM 14675, a fruiting myxobacterium.</title>
        <authorList>
            <person name="Huntley S."/>
            <person name="Kneip S."/>
            <person name="Treuner-Lange A."/>
            <person name="Sogaard-Andersen L."/>
        </authorList>
    </citation>
    <scope>NUCLEOTIDE SEQUENCE [LARGE SCALE GENOMIC DNA]</scope>
    <source>
        <strain evidence="3">DSM 14675 / JCM 12634 / Mx s8</strain>
    </source>
</reference>
<dbReference type="SMART" id="SM00100">
    <property type="entry name" value="cNMP"/>
    <property type="match status" value="2"/>
</dbReference>
<dbReference type="AlphaFoldDB" id="L7U9J0"/>
<dbReference type="InterPro" id="IPR018490">
    <property type="entry name" value="cNMP-bd_dom_sf"/>
</dbReference>
<dbReference type="InterPro" id="IPR000595">
    <property type="entry name" value="cNMP-bd_dom"/>
</dbReference>
<dbReference type="STRING" id="1278073.MYSTI_04303"/>
<dbReference type="SUPFAM" id="SSF51206">
    <property type="entry name" value="cAMP-binding domain-like"/>
    <property type="match status" value="2"/>
</dbReference>
<dbReference type="Pfam" id="PF00027">
    <property type="entry name" value="cNMP_binding"/>
    <property type="match status" value="2"/>
</dbReference>
<dbReference type="PROSITE" id="PS50042">
    <property type="entry name" value="CNMP_BINDING_3"/>
    <property type="match status" value="2"/>
</dbReference>
<organism evidence="2 3">
    <name type="scientific">Myxococcus stipitatus (strain DSM 14675 / JCM 12634 / Mx s8)</name>
    <dbReference type="NCBI Taxonomy" id="1278073"/>
    <lineage>
        <taxon>Bacteria</taxon>
        <taxon>Pseudomonadati</taxon>
        <taxon>Myxococcota</taxon>
        <taxon>Myxococcia</taxon>
        <taxon>Myxococcales</taxon>
        <taxon>Cystobacterineae</taxon>
        <taxon>Myxococcaceae</taxon>
        <taxon>Myxococcus</taxon>
    </lineage>
</organism>
<dbReference type="eggNOG" id="COG0664">
    <property type="taxonomic scope" value="Bacteria"/>
</dbReference>
<name>L7U9J0_MYXSD</name>
<feature type="domain" description="Cyclic nucleotide-binding" evidence="1">
    <location>
        <begin position="137"/>
        <end position="257"/>
    </location>
</feature>
<dbReference type="EMBL" id="CP004025">
    <property type="protein sequence ID" value="AGC45601.1"/>
    <property type="molecule type" value="Genomic_DNA"/>
</dbReference>
<dbReference type="Gene3D" id="2.60.120.10">
    <property type="entry name" value="Jelly Rolls"/>
    <property type="match status" value="2"/>
</dbReference>
<dbReference type="CDD" id="cd00038">
    <property type="entry name" value="CAP_ED"/>
    <property type="match status" value="2"/>
</dbReference>
<dbReference type="PATRIC" id="fig|1278073.3.peg.4370"/>
<protein>
    <submittedName>
        <fullName evidence="2">Crp/Fnr family transcriptional regulator</fullName>
    </submittedName>
</protein>
<keyword evidence="3" id="KW-1185">Reference proteome</keyword>
<accession>L7U9J0</accession>
<dbReference type="PANTHER" id="PTHR23011">
    <property type="entry name" value="CYCLIC NUCLEOTIDE-BINDING DOMAIN CONTAINING PROTEIN"/>
    <property type="match status" value="1"/>
</dbReference>
<evidence type="ECO:0000259" key="1">
    <source>
        <dbReference type="PROSITE" id="PS50042"/>
    </source>
</evidence>
<evidence type="ECO:0000313" key="3">
    <source>
        <dbReference type="Proteomes" id="UP000011131"/>
    </source>
</evidence>
<dbReference type="InterPro" id="IPR018488">
    <property type="entry name" value="cNMP-bd_CS"/>
</dbReference>
<gene>
    <name evidence="2" type="ordered locus">MYSTI_04303</name>
</gene>
<dbReference type="Proteomes" id="UP000011131">
    <property type="component" value="Chromosome"/>
</dbReference>